<name>A0A8C0B8F2_9AVES</name>
<proteinExistence type="predicted"/>
<dbReference type="Proteomes" id="UP000694555">
    <property type="component" value="Unplaced"/>
</dbReference>
<sequence length="103" mass="11544">MCACWGYPTSGLATNLYNPKDKAAFQQALKMILQNRLALDMLLLNEHRVCGMLNLTDGECCITIHNASTSIEEAQAKMRESHVRVPSGTGTLDRLDQCWSQDW</sequence>
<protein>
    <submittedName>
        <fullName evidence="1">Uncharacterized protein</fullName>
    </submittedName>
</protein>
<accession>A0A8C0B8F2</accession>
<dbReference type="SUPFAM" id="SSF58069">
    <property type="entry name" value="Virus ectodomain"/>
    <property type="match status" value="1"/>
</dbReference>
<dbReference type="Ensembl" id="ENSBJAT00000013448.1">
    <property type="protein sequence ID" value="ENSBJAP00000013091.1"/>
    <property type="gene ID" value="ENSBJAG00000008765.1"/>
</dbReference>
<keyword evidence="2" id="KW-1185">Reference proteome</keyword>
<evidence type="ECO:0000313" key="1">
    <source>
        <dbReference type="Ensembl" id="ENSBJAP00000013091.1"/>
    </source>
</evidence>
<dbReference type="Gene3D" id="1.10.287.210">
    <property type="match status" value="1"/>
</dbReference>
<evidence type="ECO:0000313" key="2">
    <source>
        <dbReference type="Proteomes" id="UP000694555"/>
    </source>
</evidence>
<reference evidence="1" key="2">
    <citation type="submission" date="2025-09" db="UniProtKB">
        <authorList>
            <consortium name="Ensembl"/>
        </authorList>
    </citation>
    <scope>IDENTIFICATION</scope>
</reference>
<reference evidence="1" key="1">
    <citation type="submission" date="2025-08" db="UniProtKB">
        <authorList>
            <consortium name="Ensembl"/>
        </authorList>
    </citation>
    <scope>IDENTIFICATION</scope>
</reference>
<dbReference type="AlphaFoldDB" id="A0A8C0B8F2"/>
<organism evidence="1 2">
    <name type="scientific">Buteo japonicus</name>
    <dbReference type="NCBI Taxonomy" id="224669"/>
    <lineage>
        <taxon>Eukaryota</taxon>
        <taxon>Metazoa</taxon>
        <taxon>Chordata</taxon>
        <taxon>Craniata</taxon>
        <taxon>Vertebrata</taxon>
        <taxon>Euteleostomi</taxon>
        <taxon>Archelosauria</taxon>
        <taxon>Archosauria</taxon>
        <taxon>Dinosauria</taxon>
        <taxon>Saurischia</taxon>
        <taxon>Theropoda</taxon>
        <taxon>Coelurosauria</taxon>
        <taxon>Aves</taxon>
        <taxon>Neognathae</taxon>
        <taxon>Neoaves</taxon>
        <taxon>Telluraves</taxon>
        <taxon>Accipitrimorphae</taxon>
        <taxon>Accipitriformes</taxon>
        <taxon>Accipitridae</taxon>
        <taxon>Accipitrinae</taxon>
        <taxon>Buteo</taxon>
    </lineage>
</organism>